<protein>
    <submittedName>
        <fullName evidence="6">Two-component sensor histidine kinase, contains HisKA and HATPase domains</fullName>
    </submittedName>
</protein>
<keyword evidence="2" id="KW-0175">Coiled coil</keyword>
<feature type="signal peptide" evidence="4">
    <location>
        <begin position="1"/>
        <end position="19"/>
    </location>
</feature>
<keyword evidence="6" id="KW-0808">Transferase</keyword>
<gene>
    <name evidence="6" type="ORF">SAMN04488034_102153</name>
</gene>
<dbReference type="SUPFAM" id="SSF101898">
    <property type="entry name" value="NHL repeat"/>
    <property type="match status" value="1"/>
</dbReference>
<dbReference type="EMBL" id="FNUG01000002">
    <property type="protein sequence ID" value="SEE72585.1"/>
    <property type="molecule type" value="Genomic_DNA"/>
</dbReference>
<dbReference type="OrthoDB" id="358279at2"/>
<dbReference type="InterPro" id="IPR015943">
    <property type="entry name" value="WD40/YVTN_repeat-like_dom_sf"/>
</dbReference>
<feature type="transmembrane region" description="Helical" evidence="3">
    <location>
        <begin position="764"/>
        <end position="785"/>
    </location>
</feature>
<organism evidence="6 7">
    <name type="scientific">Salinimicrobium catena</name>
    <dbReference type="NCBI Taxonomy" id="390640"/>
    <lineage>
        <taxon>Bacteria</taxon>
        <taxon>Pseudomonadati</taxon>
        <taxon>Bacteroidota</taxon>
        <taxon>Flavobacteriia</taxon>
        <taxon>Flavobacteriales</taxon>
        <taxon>Flavobacteriaceae</taxon>
        <taxon>Salinimicrobium</taxon>
    </lineage>
</organism>
<reference evidence="6 7" key="1">
    <citation type="submission" date="2016-10" db="EMBL/GenBank/DDBJ databases">
        <authorList>
            <person name="de Groot N.N."/>
        </authorList>
    </citation>
    <scope>NUCLEOTIDE SEQUENCE [LARGE SCALE GENOMIC DNA]</scope>
    <source>
        <strain evidence="6 7">DSM 23553</strain>
    </source>
</reference>
<evidence type="ECO:0000256" key="3">
    <source>
        <dbReference type="SAM" id="Phobius"/>
    </source>
</evidence>
<feature type="chain" id="PRO_5011662479" evidence="4">
    <location>
        <begin position="20"/>
        <end position="1021"/>
    </location>
</feature>
<keyword evidence="3" id="KW-0812">Transmembrane</keyword>
<name>A0A1H5L675_9FLAO</name>
<dbReference type="STRING" id="390640.SAMN04488034_102153"/>
<dbReference type="InterPro" id="IPR003594">
    <property type="entry name" value="HATPase_dom"/>
</dbReference>
<dbReference type="Pfam" id="PF07495">
    <property type="entry name" value="Y_Y_Y"/>
    <property type="match status" value="1"/>
</dbReference>
<keyword evidence="3" id="KW-1133">Transmembrane helix</keyword>
<dbReference type="Pfam" id="PF02518">
    <property type="entry name" value="HATPase_c"/>
    <property type="match status" value="1"/>
</dbReference>
<keyword evidence="3" id="KW-0472">Membrane</keyword>
<dbReference type="PANTHER" id="PTHR43547">
    <property type="entry name" value="TWO-COMPONENT HISTIDINE KINASE"/>
    <property type="match status" value="1"/>
</dbReference>
<dbReference type="InterPro" id="IPR011495">
    <property type="entry name" value="Sig_transdc_His_kin_sub2_dim/P"/>
</dbReference>
<dbReference type="SUPFAM" id="SSF55874">
    <property type="entry name" value="ATPase domain of HSP90 chaperone/DNA topoisomerase II/histidine kinase"/>
    <property type="match status" value="1"/>
</dbReference>
<dbReference type="Gene3D" id="2.60.40.10">
    <property type="entry name" value="Immunoglobulins"/>
    <property type="match status" value="1"/>
</dbReference>
<dbReference type="Pfam" id="PF07494">
    <property type="entry name" value="Reg_prop"/>
    <property type="match status" value="2"/>
</dbReference>
<keyword evidence="4" id="KW-0732">Signal</keyword>
<sequence length="1021" mass="116299">MIKPLLFIFLIFLSFGVQAQDLSLPVPDTLKVSNIAQKQGLSQLNVLQFDFDENGYLWAGTEDGLNRFNGYEMTTFTQNYLDGDGLTDDHIRGLFYSEDTLWLGTNTHSLQAYIPSQDKFLHFKDDDIIAADPSLSYAHGVYEINQKFLLVSTLKNCLLINRSSGEIFAVSLPDTSVNDYVVSTFKHSENKIWLGTYFNGIVELDLDSKKITNLPHFDILDNNPVHAFQQRKTDGILIGTQKGLFMYSFSSEDLKENKQLGSEAGVRCFFDWNEEFYLLGATNGLMFLNKSSLEFKPVFLAGLNNQKHSPVEILQIKKDPSGGIWMGSQGKGLFYYHPARQKFTPKRITLPDEPEKEYISIFNFLREGNDLWMTTTFGYVKHNLDADTYELYRTDRLGYTLVKDEQEQIWGGGFDQGLEKYNRNKDVFEEVTPLTGIPDRDVAEIIPLSKDSMWVSTWSSGIFSVDPATLESQPVQINGKDLHRSRASFKGPDGTLWLGADDGLYRLCKGKTTKYDHDPSNSQSLSNNRVFSITQDKNQNLWIGTAKGLNKLDLQTDRITRYLEQPGLPNDFIYGVLTDNNDDVWVSTNRGLSKLDHESETFTNFTEQDGLQNNEFNGKAAYKDSLGYLYFGGMNGFNVFHADSIPVNQHVGKTIIENVELFGNPIAQNLIYTDTLSFDYDENVITFNFASLNFLLPEKNRYRFKMLGFDKDWRPVTKERTTTYTNLNPGTYTFLVQGSNSDLLWGDPDRLFLTIRAPWYATTYFKILLLMGTLLLITSVFFIRYNRKKAENLRLQKMVEGRTAELRKSNQDLGEAMNLAKEQKDNIAFLMEELNHRVKNNLQLIASLLEIQKESITDELAKNNLEAAQNRLFTIATIHDLLNDKRPGENFKLDLFISTLANELVDFMDASVNLEFHLVPLEVHKKCITPLGIIINELVTNTLKHAFPDNKENKKITISLSQEGSYATLKYHDNGIGFQSNQEKAEDSLGLNLIENLALQLKGSMKIKEEQGTSITIKFEC</sequence>
<dbReference type="Proteomes" id="UP000199448">
    <property type="component" value="Unassembled WGS sequence"/>
</dbReference>
<dbReference type="InterPro" id="IPR011110">
    <property type="entry name" value="Reg_prop"/>
</dbReference>
<keyword evidence="6" id="KW-0418">Kinase</keyword>
<dbReference type="InterPro" id="IPR036890">
    <property type="entry name" value="HATPase_C_sf"/>
</dbReference>
<dbReference type="PANTHER" id="PTHR43547:SF2">
    <property type="entry name" value="HYBRID SIGNAL TRANSDUCTION HISTIDINE KINASE C"/>
    <property type="match status" value="1"/>
</dbReference>
<dbReference type="InterPro" id="IPR013783">
    <property type="entry name" value="Ig-like_fold"/>
</dbReference>
<evidence type="ECO:0000313" key="6">
    <source>
        <dbReference type="EMBL" id="SEE72585.1"/>
    </source>
</evidence>
<dbReference type="InterPro" id="IPR005467">
    <property type="entry name" value="His_kinase_dom"/>
</dbReference>
<evidence type="ECO:0000256" key="2">
    <source>
        <dbReference type="SAM" id="Coils"/>
    </source>
</evidence>
<evidence type="ECO:0000259" key="5">
    <source>
        <dbReference type="PROSITE" id="PS50109"/>
    </source>
</evidence>
<keyword evidence="7" id="KW-1185">Reference proteome</keyword>
<feature type="coiled-coil region" evidence="2">
    <location>
        <begin position="806"/>
        <end position="833"/>
    </location>
</feature>
<dbReference type="Gene3D" id="3.30.565.10">
    <property type="entry name" value="Histidine kinase-like ATPase, C-terminal domain"/>
    <property type="match status" value="1"/>
</dbReference>
<dbReference type="RefSeq" id="WP_093112494.1">
    <property type="nucleotide sequence ID" value="NZ_FNGG01000002.1"/>
</dbReference>
<proteinExistence type="predicted"/>
<dbReference type="Gene3D" id="2.130.10.10">
    <property type="entry name" value="YVTN repeat-like/Quinoprotein amine dehydrogenase"/>
    <property type="match status" value="2"/>
</dbReference>
<feature type="domain" description="Histidine kinase" evidence="5">
    <location>
        <begin position="833"/>
        <end position="1021"/>
    </location>
</feature>
<keyword evidence="1" id="KW-0597">Phosphoprotein</keyword>
<dbReference type="Pfam" id="PF07568">
    <property type="entry name" value="HisKA_2"/>
    <property type="match status" value="1"/>
</dbReference>
<dbReference type="PROSITE" id="PS50109">
    <property type="entry name" value="HIS_KIN"/>
    <property type="match status" value="1"/>
</dbReference>
<dbReference type="GO" id="GO:0000155">
    <property type="term" value="F:phosphorelay sensor kinase activity"/>
    <property type="evidence" value="ECO:0007669"/>
    <property type="project" value="TreeGrafter"/>
</dbReference>
<dbReference type="AlphaFoldDB" id="A0A1H5L675"/>
<evidence type="ECO:0000313" key="7">
    <source>
        <dbReference type="Proteomes" id="UP000199448"/>
    </source>
</evidence>
<dbReference type="SUPFAM" id="SSF63829">
    <property type="entry name" value="Calcium-dependent phosphotriesterase"/>
    <property type="match status" value="1"/>
</dbReference>
<evidence type="ECO:0000256" key="4">
    <source>
        <dbReference type="SAM" id="SignalP"/>
    </source>
</evidence>
<evidence type="ECO:0000256" key="1">
    <source>
        <dbReference type="ARBA" id="ARBA00022553"/>
    </source>
</evidence>
<dbReference type="InterPro" id="IPR011123">
    <property type="entry name" value="Y_Y_Y"/>
</dbReference>
<accession>A0A1H5L675</accession>